<accession>A0A2C5YCG3</accession>
<keyword evidence="1" id="KW-0521">NADP</keyword>
<evidence type="ECO:0000313" key="4">
    <source>
        <dbReference type="EMBL" id="PHH66407.1"/>
    </source>
</evidence>
<dbReference type="PANTHER" id="PTHR43765">
    <property type="entry name" value="2-DEHYDROPANTOATE 2-REDUCTASE-RELATED"/>
    <property type="match status" value="1"/>
</dbReference>
<dbReference type="InterPro" id="IPR050838">
    <property type="entry name" value="Ketopantoate_reductase"/>
</dbReference>
<organism evidence="4 5">
    <name type="scientific">Ophiocordyceps australis</name>
    <dbReference type="NCBI Taxonomy" id="1399860"/>
    <lineage>
        <taxon>Eukaryota</taxon>
        <taxon>Fungi</taxon>
        <taxon>Dikarya</taxon>
        <taxon>Ascomycota</taxon>
        <taxon>Pezizomycotina</taxon>
        <taxon>Sordariomycetes</taxon>
        <taxon>Hypocreomycetidae</taxon>
        <taxon>Hypocreales</taxon>
        <taxon>Ophiocordycipitaceae</taxon>
        <taxon>Ophiocordyceps</taxon>
    </lineage>
</organism>
<dbReference type="Pfam" id="PF08546">
    <property type="entry name" value="ApbA_C"/>
    <property type="match status" value="1"/>
</dbReference>
<dbReference type="GO" id="GO:0005739">
    <property type="term" value="C:mitochondrion"/>
    <property type="evidence" value="ECO:0007669"/>
    <property type="project" value="TreeGrafter"/>
</dbReference>
<keyword evidence="2" id="KW-0560">Oxidoreductase</keyword>
<gene>
    <name evidence="4" type="ORF">CDD81_7462</name>
</gene>
<proteinExistence type="predicted"/>
<sequence length="237" mass="26933">MMVEGSFPKTKIIMGHMTHRFCFNENFDSVKQLRHGVTKVTVHGMSAAEQADAYKEIDPQISILHGLCSVKDLQLSLSPFDEWLRYKLPEVIFNSVVEPVCALLDIRYKSLLKNKAAQRAMELLLSEIIRVIGRLPEIEGSYLIRSFLQGDTIHRALHKRILSKKSQPSLLLRRVKSGLPTDVDYMNGFFLRRGKALGIDTSMNNLVKDLINAKHASFINKTESYVPLEQMSELFGV</sequence>
<dbReference type="InterPro" id="IPR008927">
    <property type="entry name" value="6-PGluconate_DH-like_C_sf"/>
</dbReference>
<dbReference type="PANTHER" id="PTHR43765:SF2">
    <property type="entry name" value="2-DEHYDROPANTOATE 2-REDUCTASE"/>
    <property type="match status" value="1"/>
</dbReference>
<dbReference type="AlphaFoldDB" id="A0A2C5YCG3"/>
<evidence type="ECO:0000259" key="3">
    <source>
        <dbReference type="Pfam" id="PF08546"/>
    </source>
</evidence>
<evidence type="ECO:0000256" key="1">
    <source>
        <dbReference type="ARBA" id="ARBA00022857"/>
    </source>
</evidence>
<reference evidence="4 5" key="1">
    <citation type="submission" date="2017-06" db="EMBL/GenBank/DDBJ databases">
        <title>Ant-infecting Ophiocordyceps genomes reveal a high diversity of potential behavioral manipulation genes and a possible major role for enterotoxins.</title>
        <authorList>
            <person name="De Bekker C."/>
            <person name="Evans H.C."/>
            <person name="Brachmann A."/>
            <person name="Hughes D.P."/>
        </authorList>
    </citation>
    <scope>NUCLEOTIDE SEQUENCE [LARGE SCALE GENOMIC DNA]</scope>
    <source>
        <strain evidence="4 5">Map64</strain>
    </source>
</reference>
<dbReference type="EMBL" id="NJET01000008">
    <property type="protein sequence ID" value="PHH66407.1"/>
    <property type="molecule type" value="Genomic_DNA"/>
</dbReference>
<dbReference type="InterPro" id="IPR013328">
    <property type="entry name" value="6PGD_dom2"/>
</dbReference>
<dbReference type="Gene3D" id="1.10.1040.10">
    <property type="entry name" value="N-(1-d-carboxylethyl)-l-norvaline Dehydrogenase, domain 2"/>
    <property type="match status" value="1"/>
</dbReference>
<dbReference type="SUPFAM" id="SSF48179">
    <property type="entry name" value="6-phosphogluconate dehydrogenase C-terminal domain-like"/>
    <property type="match status" value="1"/>
</dbReference>
<dbReference type="GO" id="GO:0050661">
    <property type="term" value="F:NADP binding"/>
    <property type="evidence" value="ECO:0007669"/>
    <property type="project" value="TreeGrafter"/>
</dbReference>
<name>A0A2C5YCG3_9HYPO</name>
<dbReference type="InterPro" id="IPR013752">
    <property type="entry name" value="KPA_reductase"/>
</dbReference>
<comment type="caution">
    <text evidence="4">The sequence shown here is derived from an EMBL/GenBank/DDBJ whole genome shotgun (WGS) entry which is preliminary data.</text>
</comment>
<protein>
    <recommendedName>
        <fullName evidence="3">Ketopantoate reductase C-terminal domain-containing protein</fullName>
    </recommendedName>
</protein>
<dbReference type="OrthoDB" id="73846at2759"/>
<feature type="domain" description="Ketopantoate reductase C-terminal" evidence="3">
    <location>
        <begin position="85"/>
        <end position="214"/>
    </location>
</feature>
<keyword evidence="5" id="KW-1185">Reference proteome</keyword>
<dbReference type="Proteomes" id="UP000226192">
    <property type="component" value="Unassembled WGS sequence"/>
</dbReference>
<dbReference type="STRING" id="1399860.A0A2C5YCG3"/>
<evidence type="ECO:0000313" key="5">
    <source>
        <dbReference type="Proteomes" id="UP000226192"/>
    </source>
</evidence>
<evidence type="ECO:0000256" key="2">
    <source>
        <dbReference type="ARBA" id="ARBA00023002"/>
    </source>
</evidence>
<dbReference type="GO" id="GO:0008677">
    <property type="term" value="F:2-dehydropantoate 2-reductase activity"/>
    <property type="evidence" value="ECO:0007669"/>
    <property type="project" value="TreeGrafter"/>
</dbReference>